<feature type="signal peptide" evidence="1">
    <location>
        <begin position="1"/>
        <end position="18"/>
    </location>
</feature>
<evidence type="ECO:0008006" key="4">
    <source>
        <dbReference type="Google" id="ProtNLM"/>
    </source>
</evidence>
<dbReference type="EMBL" id="JAHYXK010000015">
    <property type="protein sequence ID" value="MBW7468458.1"/>
    <property type="molecule type" value="Genomic_DNA"/>
</dbReference>
<dbReference type="Proteomes" id="UP000813018">
    <property type="component" value="Unassembled WGS sequence"/>
</dbReference>
<evidence type="ECO:0000313" key="2">
    <source>
        <dbReference type="EMBL" id="MBW7468458.1"/>
    </source>
</evidence>
<comment type="caution">
    <text evidence="2">The sequence shown here is derived from an EMBL/GenBank/DDBJ whole genome shotgun (WGS) entry which is preliminary data.</text>
</comment>
<gene>
    <name evidence="2" type="ORF">K0O23_15380</name>
</gene>
<proteinExistence type="predicted"/>
<accession>A0ABS7CXB2</accession>
<dbReference type="RefSeq" id="WP_219878333.1">
    <property type="nucleotide sequence ID" value="NZ_JAHYXK010000015.1"/>
</dbReference>
<keyword evidence="3" id="KW-1185">Reference proteome</keyword>
<feature type="chain" id="PRO_5045836855" description="Outer membrane protein beta-barrel domain-containing protein" evidence="1">
    <location>
        <begin position="19"/>
        <end position="420"/>
    </location>
</feature>
<keyword evidence="1" id="KW-0732">Signal</keyword>
<evidence type="ECO:0000313" key="3">
    <source>
        <dbReference type="Proteomes" id="UP000813018"/>
    </source>
</evidence>
<protein>
    <recommendedName>
        <fullName evidence="4">Outer membrane protein beta-barrel domain-containing protein</fullName>
    </recommendedName>
</protein>
<sequence length="420" mass="47336">MKTIFTLLFTFLTFLAFAQQNWVPGTYTTLQGEKVQAQINDLNWDRNPLHIEVKVNSASAVQKLTVKDIKDFSLSTGDKYERYIVDVDKSPVELNQLKLDDLPLIERDTVFLKTLVTGNAELYYLKDGASKEHYFLKTGDETPLELIYKVTLLENESGTSVSRVPIYKGMLSAKLTACNEISEKISKVPFKMNALMSLVEDYNTCTSGTTNTYTAKKQAIKHNIVTLAGGTFTTLDFTGTDYPNLIGKDFKGTNYTVGVSLLSTLPRARAKWAIRNDLMFKPLKAENKHETGNNSGQENYTSVHTKFDIGYAGLNTSVRYNILDASIKPYVSLGVSYNLMVYNNSTQETYRRYYGIENTRQEEPMKDYAKHEPALFFSLGLSTKRILAEGKFEKGSAFSPYVYLGSSRSTFAFQVGYILK</sequence>
<organism evidence="2 3">
    <name type="scientific">Pontibacter aydingkolensis</name>
    <dbReference type="NCBI Taxonomy" id="1911536"/>
    <lineage>
        <taxon>Bacteria</taxon>
        <taxon>Pseudomonadati</taxon>
        <taxon>Bacteroidota</taxon>
        <taxon>Cytophagia</taxon>
        <taxon>Cytophagales</taxon>
        <taxon>Hymenobacteraceae</taxon>
        <taxon>Pontibacter</taxon>
    </lineage>
</organism>
<name>A0ABS7CXB2_9BACT</name>
<evidence type="ECO:0000256" key="1">
    <source>
        <dbReference type="SAM" id="SignalP"/>
    </source>
</evidence>
<reference evidence="2 3" key="1">
    <citation type="journal article" date="2016" name="Int. J. Syst. Evol. Microbiol.">
        <title>Pontibacter aydingkolensis sp. nov., isolated from soil of a salt lake.</title>
        <authorList>
            <person name="Osman G."/>
            <person name="Zhang T."/>
            <person name="Lou K."/>
            <person name="Gao Y."/>
            <person name="Chang W."/>
            <person name="Lin Q."/>
            <person name="Yang H.M."/>
            <person name="Huo X.D."/>
            <person name="Wang N."/>
        </authorList>
    </citation>
    <scope>NUCLEOTIDE SEQUENCE [LARGE SCALE GENOMIC DNA]</scope>
    <source>
        <strain evidence="2 3">KACC 19255</strain>
    </source>
</reference>